<gene>
    <name evidence="1" type="ORF">RPERSI_LOCUS18933</name>
</gene>
<feature type="non-terminal residue" evidence="1">
    <location>
        <position position="1"/>
    </location>
</feature>
<keyword evidence="2" id="KW-1185">Reference proteome</keyword>
<proteinExistence type="predicted"/>
<comment type="caution">
    <text evidence="1">The sequence shown here is derived from an EMBL/GenBank/DDBJ whole genome shotgun (WGS) entry which is preliminary data.</text>
</comment>
<protein>
    <submittedName>
        <fullName evidence="1">15247_t:CDS:1</fullName>
    </submittedName>
</protein>
<evidence type="ECO:0000313" key="2">
    <source>
        <dbReference type="Proteomes" id="UP000789920"/>
    </source>
</evidence>
<reference evidence="1" key="1">
    <citation type="submission" date="2021-06" db="EMBL/GenBank/DDBJ databases">
        <authorList>
            <person name="Kallberg Y."/>
            <person name="Tangrot J."/>
            <person name="Rosling A."/>
        </authorList>
    </citation>
    <scope>NUCLEOTIDE SEQUENCE</scope>
    <source>
        <strain evidence="1">MA461A</strain>
    </source>
</reference>
<accession>A0ACA9RER4</accession>
<dbReference type="Proteomes" id="UP000789920">
    <property type="component" value="Unassembled WGS sequence"/>
</dbReference>
<sequence>PSNNELRYEGHQNDYDLLLFGAPSGHQNDYDLLLFGAPSGHQNDYDLFSLNNSR</sequence>
<name>A0ACA9RER4_9GLOM</name>
<organism evidence="1 2">
    <name type="scientific">Racocetra persica</name>
    <dbReference type="NCBI Taxonomy" id="160502"/>
    <lineage>
        <taxon>Eukaryota</taxon>
        <taxon>Fungi</taxon>
        <taxon>Fungi incertae sedis</taxon>
        <taxon>Mucoromycota</taxon>
        <taxon>Glomeromycotina</taxon>
        <taxon>Glomeromycetes</taxon>
        <taxon>Diversisporales</taxon>
        <taxon>Gigasporaceae</taxon>
        <taxon>Racocetra</taxon>
    </lineage>
</organism>
<evidence type="ECO:0000313" key="1">
    <source>
        <dbReference type="EMBL" id="CAG8789735.1"/>
    </source>
</evidence>
<dbReference type="EMBL" id="CAJVQC010050952">
    <property type="protein sequence ID" value="CAG8789735.1"/>
    <property type="molecule type" value="Genomic_DNA"/>
</dbReference>